<keyword evidence="6" id="KW-1185">Reference proteome</keyword>
<dbReference type="InterPro" id="IPR003594">
    <property type="entry name" value="HATPase_dom"/>
</dbReference>
<evidence type="ECO:0000256" key="1">
    <source>
        <dbReference type="ARBA" id="ARBA00000085"/>
    </source>
</evidence>
<keyword evidence="5" id="KW-0067">ATP-binding</keyword>
<sequence>MAVRLAPEVPLLHLDAAQFECVLVNLLENAVKYTPAATPLQIAAELQGEAVRITVDDEGPGLPPGREEAVFEKFERGSKEAAAPGVGLAICRAIVQAHGGRMHGENRIVDGRVAGARFVITLPRGEPPQDDGSQAAVLPDNAMP</sequence>
<evidence type="ECO:0000259" key="4">
    <source>
        <dbReference type="PROSITE" id="PS50109"/>
    </source>
</evidence>
<reference evidence="5 6" key="1">
    <citation type="submission" date="2023-03" db="EMBL/GenBank/DDBJ databases">
        <title>Diaphorobacter basophil sp. nov., isolated from a sewage-treatment plant.</title>
        <authorList>
            <person name="Yang K."/>
        </authorList>
    </citation>
    <scope>NUCLEOTIDE SEQUENCE [LARGE SCALE GENOMIC DNA]</scope>
    <source>
        <strain evidence="5 6">Y-1</strain>
    </source>
</reference>
<dbReference type="Pfam" id="PF02518">
    <property type="entry name" value="HATPase_c"/>
    <property type="match status" value="1"/>
</dbReference>
<accession>A0ABZ0J6Y1</accession>
<dbReference type="Gene3D" id="3.30.565.10">
    <property type="entry name" value="Histidine kinase-like ATPase, C-terminal domain"/>
    <property type="match status" value="1"/>
</dbReference>
<evidence type="ECO:0000256" key="2">
    <source>
        <dbReference type="ARBA" id="ARBA00012438"/>
    </source>
</evidence>
<dbReference type="PANTHER" id="PTHR45569">
    <property type="entry name" value="SENSOR PROTEIN KDPD"/>
    <property type="match status" value="1"/>
</dbReference>
<gene>
    <name evidence="5" type="ORF">P4826_06075</name>
</gene>
<dbReference type="InterPro" id="IPR036890">
    <property type="entry name" value="HATPase_C_sf"/>
</dbReference>
<evidence type="ECO:0000313" key="5">
    <source>
        <dbReference type="EMBL" id="WOO33638.1"/>
    </source>
</evidence>
<dbReference type="SUPFAM" id="SSF55874">
    <property type="entry name" value="ATPase domain of HSP90 chaperone/DNA topoisomerase II/histidine kinase"/>
    <property type="match status" value="1"/>
</dbReference>
<protein>
    <recommendedName>
        <fullName evidence="2">histidine kinase</fullName>
        <ecNumber evidence="2">2.7.13.3</ecNumber>
    </recommendedName>
</protein>
<evidence type="ECO:0000313" key="6">
    <source>
        <dbReference type="Proteomes" id="UP001303211"/>
    </source>
</evidence>
<dbReference type="InterPro" id="IPR005467">
    <property type="entry name" value="His_kinase_dom"/>
</dbReference>
<dbReference type="PROSITE" id="PS50109">
    <property type="entry name" value="HIS_KIN"/>
    <property type="match status" value="1"/>
</dbReference>
<dbReference type="Proteomes" id="UP001303211">
    <property type="component" value="Chromosome"/>
</dbReference>
<proteinExistence type="predicted"/>
<dbReference type="EC" id="2.7.13.3" evidence="2"/>
<dbReference type="PRINTS" id="PR00344">
    <property type="entry name" value="BCTRLSENSOR"/>
</dbReference>
<dbReference type="EMBL" id="CP136921">
    <property type="protein sequence ID" value="WOO33638.1"/>
    <property type="molecule type" value="Genomic_DNA"/>
</dbReference>
<name>A0ABZ0J6Y1_9BURK</name>
<dbReference type="SMART" id="SM00387">
    <property type="entry name" value="HATPase_c"/>
    <property type="match status" value="1"/>
</dbReference>
<evidence type="ECO:0000256" key="3">
    <source>
        <dbReference type="SAM" id="MobiDB-lite"/>
    </source>
</evidence>
<organism evidence="5 6">
    <name type="scientific">Diaphorobacter limosus</name>
    <dbReference type="NCBI Taxonomy" id="3036128"/>
    <lineage>
        <taxon>Bacteria</taxon>
        <taxon>Pseudomonadati</taxon>
        <taxon>Pseudomonadota</taxon>
        <taxon>Betaproteobacteria</taxon>
        <taxon>Burkholderiales</taxon>
        <taxon>Comamonadaceae</taxon>
        <taxon>Diaphorobacter</taxon>
    </lineage>
</organism>
<dbReference type="InterPro" id="IPR004358">
    <property type="entry name" value="Sig_transdc_His_kin-like_C"/>
</dbReference>
<dbReference type="PANTHER" id="PTHR45569:SF1">
    <property type="entry name" value="SENSOR PROTEIN KDPD"/>
    <property type="match status" value="1"/>
</dbReference>
<feature type="region of interest" description="Disordered" evidence="3">
    <location>
        <begin position="122"/>
        <end position="144"/>
    </location>
</feature>
<keyword evidence="5" id="KW-0547">Nucleotide-binding</keyword>
<dbReference type="InterPro" id="IPR052023">
    <property type="entry name" value="Histidine_kinase_KdpD"/>
</dbReference>
<comment type="catalytic activity">
    <reaction evidence="1">
        <text>ATP + protein L-histidine = ADP + protein N-phospho-L-histidine.</text>
        <dbReference type="EC" id="2.7.13.3"/>
    </reaction>
</comment>
<feature type="domain" description="Histidine kinase" evidence="4">
    <location>
        <begin position="1"/>
        <end position="126"/>
    </location>
</feature>
<dbReference type="GO" id="GO:0005524">
    <property type="term" value="F:ATP binding"/>
    <property type="evidence" value="ECO:0007669"/>
    <property type="project" value="UniProtKB-KW"/>
</dbReference>